<dbReference type="GO" id="GO:0003677">
    <property type="term" value="F:DNA binding"/>
    <property type="evidence" value="ECO:0007669"/>
    <property type="project" value="UniProtKB-UniRule"/>
</dbReference>
<feature type="compositionally biased region" description="Low complexity" evidence="3">
    <location>
        <begin position="84"/>
        <end position="119"/>
    </location>
</feature>
<evidence type="ECO:0000256" key="3">
    <source>
        <dbReference type="SAM" id="MobiDB-lite"/>
    </source>
</evidence>
<dbReference type="Pfam" id="PF00440">
    <property type="entry name" value="TetR_N"/>
    <property type="match status" value="1"/>
</dbReference>
<keyword evidence="1 2" id="KW-0238">DNA-binding</keyword>
<keyword evidence="6" id="KW-1185">Reference proteome</keyword>
<name>A0A169PD44_STRLU</name>
<sequence length="221" mass="22744">MIHARSGTDQYWKARGARSIVIVVSVPASARTTADPAGQSAGRELTRLVAGWDGLQILSLSFPGEIGIPAHLEQDETLAVTSAAGDEATAPAAPGGSPARTPDSATSDASDAPDASDASGLGTSGKRAAVVTAASHLYALHGSYETSVQAVADEAGITRAALVHLAPTKQALLDLVLTTLVTEADAEPWARHLTTRPGGGRPPTRCRSARRPYRRTPPTPS</sequence>
<feature type="DNA-binding region" description="H-T-H motif" evidence="2">
    <location>
        <begin position="147"/>
        <end position="166"/>
    </location>
</feature>
<dbReference type="AlphaFoldDB" id="A0A169PD44"/>
<dbReference type="InterPro" id="IPR001647">
    <property type="entry name" value="HTH_TetR"/>
</dbReference>
<feature type="region of interest" description="Disordered" evidence="3">
    <location>
        <begin position="84"/>
        <end position="123"/>
    </location>
</feature>
<dbReference type="Gene3D" id="1.10.357.10">
    <property type="entry name" value="Tetracycline Repressor, domain 2"/>
    <property type="match status" value="1"/>
</dbReference>
<proteinExistence type="predicted"/>
<dbReference type="Proteomes" id="UP000217676">
    <property type="component" value="Chromosome"/>
</dbReference>
<protein>
    <recommendedName>
        <fullName evidence="4">HTH tetR-type domain-containing protein</fullName>
    </recommendedName>
</protein>
<accession>A0A169PD44</accession>
<reference evidence="5 6" key="1">
    <citation type="journal article" date="2016" name="Genome Announc.">
        <title>Complete Genome Sequence of Thiostrepton-Producing Streptomyces laurentii ATCC 31255.</title>
        <authorList>
            <person name="Doi K."/>
            <person name="Fujino Y."/>
            <person name="Nagayoshi Y."/>
            <person name="Ohshima T."/>
            <person name="Ogata S."/>
        </authorList>
    </citation>
    <scope>NUCLEOTIDE SEQUENCE [LARGE SCALE GENOMIC DNA]</scope>
    <source>
        <strain evidence="5 6">ATCC 31255</strain>
    </source>
</reference>
<dbReference type="PROSITE" id="PS50977">
    <property type="entry name" value="HTH_TETR_2"/>
    <property type="match status" value="1"/>
</dbReference>
<organism evidence="5 6">
    <name type="scientific">Streptomyces laurentii</name>
    <dbReference type="NCBI Taxonomy" id="39478"/>
    <lineage>
        <taxon>Bacteria</taxon>
        <taxon>Bacillati</taxon>
        <taxon>Actinomycetota</taxon>
        <taxon>Actinomycetes</taxon>
        <taxon>Kitasatosporales</taxon>
        <taxon>Streptomycetaceae</taxon>
        <taxon>Streptomyces</taxon>
    </lineage>
</organism>
<dbReference type="SUPFAM" id="SSF46689">
    <property type="entry name" value="Homeodomain-like"/>
    <property type="match status" value="1"/>
</dbReference>
<evidence type="ECO:0000313" key="5">
    <source>
        <dbReference type="EMBL" id="BAU87352.1"/>
    </source>
</evidence>
<feature type="domain" description="HTH tetR-type" evidence="4">
    <location>
        <begin position="124"/>
        <end position="184"/>
    </location>
</feature>
<feature type="region of interest" description="Disordered" evidence="3">
    <location>
        <begin position="191"/>
        <end position="221"/>
    </location>
</feature>
<evidence type="ECO:0000256" key="2">
    <source>
        <dbReference type="PROSITE-ProRule" id="PRU00335"/>
    </source>
</evidence>
<dbReference type="InterPro" id="IPR009057">
    <property type="entry name" value="Homeodomain-like_sf"/>
</dbReference>
<evidence type="ECO:0000313" key="6">
    <source>
        <dbReference type="Proteomes" id="UP000217676"/>
    </source>
</evidence>
<evidence type="ECO:0000256" key="1">
    <source>
        <dbReference type="ARBA" id="ARBA00023125"/>
    </source>
</evidence>
<dbReference type="EMBL" id="AP017424">
    <property type="protein sequence ID" value="BAU87352.1"/>
    <property type="molecule type" value="Genomic_DNA"/>
</dbReference>
<gene>
    <name evidence="5" type="ORF">SLA_6485</name>
</gene>
<evidence type="ECO:0000259" key="4">
    <source>
        <dbReference type="PROSITE" id="PS50977"/>
    </source>
</evidence>
<dbReference type="KEGG" id="slau:SLA_6485"/>